<evidence type="ECO:0000313" key="2">
    <source>
        <dbReference type="Proteomes" id="UP000266720"/>
    </source>
</evidence>
<dbReference type="Gene3D" id="3.40.50.1970">
    <property type="match status" value="1"/>
</dbReference>
<reference evidence="2" key="1">
    <citation type="book" date="2010" name="EXTREMOPHILES" publisher="0:0-0">
        <title>Complete genome sequences of ten hyperthermophilic archaea reveal their metabolic capabilities and possible ecological roles.</title>
        <editorList>
            <person name="?"/>
        </editorList>
        <authorList>
            <person name="Ravin N.V."/>
            <person name="Mardanov A.V."/>
            <person name="Bonch-Osmolovskaya E.A."/>
            <person name="Skryabin K.G."/>
        </authorList>
    </citation>
    <scope>NUCLEOTIDE SEQUENCE [LARGE SCALE GENOMIC DNA]</scope>
    <source>
        <strain evidence="2">1505</strain>
    </source>
</reference>
<sequence length="300" mass="34148">MDKAIIKVSKELRLDQLKLDNAVVIIDDSGEPYAGKISAQNQYKIEKPDIKALEEIHKEIHSRGSPSIIAIGGLSAINTAKILSLPRLPHKNLRETVYENKPPDLRPLIIATVPAMCTEATKLTLFFDPVNPVWLMRHTVPPIFLTTPAFLENALQDPKTQVVNHDVFLIKEAPDHNLFSYLSLCGLYEKIGPGPLTILLLTLASLYSLNIEEVAKNLAKLNVQDAYSRIKIKDDPQSWIEEEAKFREKRPKLYKKMDLLVEHSWTFYSLQLRRYGFKGKTDLYKFYRSLLISLSILGKP</sequence>
<name>A0A3G1A5R4_9CREN</name>
<dbReference type="KEGG" id="tcb:TCARB_0277"/>
<evidence type="ECO:0008006" key="3">
    <source>
        <dbReference type="Google" id="ProtNLM"/>
    </source>
</evidence>
<accession>A0A3G1A5R4</accession>
<gene>
    <name evidence="1" type="ORF">TCARB_0277</name>
</gene>
<organism evidence="1 2">
    <name type="scientific">Thermofilum adornatum 1505</name>
    <dbReference type="NCBI Taxonomy" id="697581"/>
    <lineage>
        <taxon>Archaea</taxon>
        <taxon>Thermoproteota</taxon>
        <taxon>Thermoprotei</taxon>
        <taxon>Thermofilales</taxon>
        <taxon>Thermofilaceae</taxon>
        <taxon>Thermofilum</taxon>
    </lineage>
</organism>
<evidence type="ECO:0000313" key="1">
    <source>
        <dbReference type="EMBL" id="AJB41353.1"/>
    </source>
</evidence>
<dbReference type="STRING" id="697581.TCARB_0277"/>
<proteinExistence type="predicted"/>
<dbReference type="RefSeq" id="WP_052886474.1">
    <property type="nucleotide sequence ID" value="NZ_CP007493.1"/>
</dbReference>
<dbReference type="EMBL" id="CP007493">
    <property type="protein sequence ID" value="AJB41353.1"/>
    <property type="molecule type" value="Genomic_DNA"/>
</dbReference>
<dbReference type="GeneID" id="25405735"/>
<protein>
    <recommendedName>
        <fullName evidence="3">Alcohol dehydrogenase iron-type/glycerol dehydrogenase GldA domain-containing protein</fullName>
    </recommendedName>
</protein>
<dbReference type="AlphaFoldDB" id="A0A3G1A5R4"/>
<dbReference type="Proteomes" id="UP000266720">
    <property type="component" value="Chromosome"/>
</dbReference>
<dbReference type="SUPFAM" id="SSF56796">
    <property type="entry name" value="Dehydroquinate synthase-like"/>
    <property type="match status" value="1"/>
</dbReference>